<evidence type="ECO:0000313" key="1">
    <source>
        <dbReference type="EMBL" id="KAJ3587459.1"/>
    </source>
</evidence>
<evidence type="ECO:0000313" key="2">
    <source>
        <dbReference type="Proteomes" id="UP001148018"/>
    </source>
</evidence>
<proteinExistence type="predicted"/>
<gene>
    <name evidence="1" type="ORF">NHX12_011056</name>
</gene>
<accession>A0A9Q0DFH2</accession>
<reference evidence="1" key="1">
    <citation type="submission" date="2022-07" db="EMBL/GenBank/DDBJ databases">
        <title>Chromosome-level genome of Muraenolepis orangiensis.</title>
        <authorList>
            <person name="Kim J."/>
        </authorList>
    </citation>
    <scope>NUCLEOTIDE SEQUENCE</scope>
    <source>
        <strain evidence="1">KU_S4_2022</strain>
        <tissue evidence="1">Muscle</tissue>
    </source>
</reference>
<keyword evidence="2" id="KW-1185">Reference proteome</keyword>
<dbReference type="OrthoDB" id="8947436at2759"/>
<name>A0A9Q0DFH2_9TELE</name>
<dbReference type="EMBL" id="JANIIK010000116">
    <property type="protein sequence ID" value="KAJ3587459.1"/>
    <property type="molecule type" value="Genomic_DNA"/>
</dbReference>
<dbReference type="Proteomes" id="UP001148018">
    <property type="component" value="Unassembled WGS sequence"/>
</dbReference>
<dbReference type="AlphaFoldDB" id="A0A9Q0DFH2"/>
<organism evidence="1 2">
    <name type="scientific">Muraenolepis orangiensis</name>
    <name type="common">Patagonian moray cod</name>
    <dbReference type="NCBI Taxonomy" id="630683"/>
    <lineage>
        <taxon>Eukaryota</taxon>
        <taxon>Metazoa</taxon>
        <taxon>Chordata</taxon>
        <taxon>Craniata</taxon>
        <taxon>Vertebrata</taxon>
        <taxon>Euteleostomi</taxon>
        <taxon>Actinopterygii</taxon>
        <taxon>Neopterygii</taxon>
        <taxon>Teleostei</taxon>
        <taxon>Neoteleostei</taxon>
        <taxon>Acanthomorphata</taxon>
        <taxon>Zeiogadaria</taxon>
        <taxon>Gadariae</taxon>
        <taxon>Gadiformes</taxon>
        <taxon>Muraenolepidoidei</taxon>
        <taxon>Muraenolepididae</taxon>
        <taxon>Muraenolepis</taxon>
    </lineage>
</organism>
<sequence length="278" mass="31581">MNYTTETDEIYDEAFIDKLDDEKEELVVGDIYLGPEGVAAAVELIEKQEQWYAMRPEKAPHITLMVGKTHTAKQLGPMIQKCLGMAESVTTYFRSPDGPYWRICHKCREEGVIEHVERERSIMATTDHPGMKEVYERIDKFDLWAKGDYDVGQTPQHCIKVPLKDTGHSVWQAQYRLNLKREEEVPVQRDIQEIKEVQQAAGAYEKSTWIDKGRPMAGPYQLASKGPMLDLGVAEREEYVQALTRTAQVLSPQVANAAAASIDPESELFALCARNKYN</sequence>
<protein>
    <submittedName>
        <fullName evidence="1">Uncharacterized protein</fullName>
    </submittedName>
</protein>
<comment type="caution">
    <text evidence="1">The sequence shown here is derived from an EMBL/GenBank/DDBJ whole genome shotgun (WGS) entry which is preliminary data.</text>
</comment>